<feature type="domain" description="Aminoglycoside phosphotransferase" evidence="1">
    <location>
        <begin position="107"/>
        <end position="188"/>
    </location>
</feature>
<name>A0ABP9ITY3_9ACTN</name>
<keyword evidence="3" id="KW-1185">Reference proteome</keyword>
<comment type="caution">
    <text evidence="2">The sequence shown here is derived from an EMBL/GenBank/DDBJ whole genome shotgun (WGS) entry which is preliminary data.</text>
</comment>
<dbReference type="InterPro" id="IPR002575">
    <property type="entry name" value="Aminoglycoside_PTrfase"/>
</dbReference>
<sequence>MSAGQQDEEVLHGGNASARVVRVGSTVRKPWLPTSDSTVSYLRTLHRRGVDVPLGHGRDEQGRLVLDYVPGTMAMDGAPLEPNLVHRVGALVRRIHDASAGVPLRGRWDVLIPAERPDLLCHNDLATWNLVIDGDRLVFIDWDGAGPSTRLWDLAYAAVSFAHLFPGADVHDSATRLAAFVDGYGADRELREALPRTMVRRAAAMHDLLRRSHESGRQPWGTMYVTGHGDHWAGTRTFVDEHLDDWRRALAR</sequence>
<dbReference type="SUPFAM" id="SSF56112">
    <property type="entry name" value="Protein kinase-like (PK-like)"/>
    <property type="match status" value="1"/>
</dbReference>
<dbReference type="Proteomes" id="UP001500610">
    <property type="component" value="Unassembled WGS sequence"/>
</dbReference>
<reference evidence="3" key="1">
    <citation type="journal article" date="2019" name="Int. J. Syst. Evol. Microbiol.">
        <title>The Global Catalogue of Microorganisms (GCM) 10K type strain sequencing project: providing services to taxonomists for standard genome sequencing and annotation.</title>
        <authorList>
            <consortium name="The Broad Institute Genomics Platform"/>
            <consortium name="The Broad Institute Genome Sequencing Center for Infectious Disease"/>
            <person name="Wu L."/>
            <person name="Ma J."/>
        </authorList>
    </citation>
    <scope>NUCLEOTIDE SEQUENCE [LARGE SCALE GENOMIC DNA]</scope>
    <source>
        <strain evidence="3">JCM 17657</strain>
    </source>
</reference>
<dbReference type="EMBL" id="BAABIV010000032">
    <property type="protein sequence ID" value="GAA5008316.1"/>
    <property type="molecule type" value="Genomic_DNA"/>
</dbReference>
<dbReference type="InterPro" id="IPR011009">
    <property type="entry name" value="Kinase-like_dom_sf"/>
</dbReference>
<accession>A0ABP9ITY3</accession>
<proteinExistence type="predicted"/>
<evidence type="ECO:0000313" key="2">
    <source>
        <dbReference type="EMBL" id="GAA5008316.1"/>
    </source>
</evidence>
<protein>
    <submittedName>
        <fullName evidence="2">Phosphotransferase</fullName>
    </submittedName>
</protein>
<evidence type="ECO:0000313" key="3">
    <source>
        <dbReference type="Proteomes" id="UP001500610"/>
    </source>
</evidence>
<organism evidence="2 3">
    <name type="scientific">Streptomyces hyderabadensis</name>
    <dbReference type="NCBI Taxonomy" id="598549"/>
    <lineage>
        <taxon>Bacteria</taxon>
        <taxon>Bacillati</taxon>
        <taxon>Actinomycetota</taxon>
        <taxon>Actinomycetes</taxon>
        <taxon>Kitasatosporales</taxon>
        <taxon>Streptomycetaceae</taxon>
        <taxon>Streptomyces</taxon>
    </lineage>
</organism>
<evidence type="ECO:0000259" key="1">
    <source>
        <dbReference type="Pfam" id="PF01636"/>
    </source>
</evidence>
<gene>
    <name evidence="2" type="ORF">GCM10023257_63400</name>
</gene>
<dbReference type="RefSeq" id="WP_226030685.1">
    <property type="nucleotide sequence ID" value="NZ_BAABIV010000032.1"/>
</dbReference>
<dbReference type="Pfam" id="PF01636">
    <property type="entry name" value="APH"/>
    <property type="match status" value="1"/>
</dbReference>
<dbReference type="Gene3D" id="3.90.1200.10">
    <property type="match status" value="1"/>
</dbReference>